<feature type="chain" id="PRO_5021315987" description="RNA-directed DNA polymerase" evidence="2">
    <location>
        <begin position="21"/>
        <end position="460"/>
    </location>
</feature>
<dbReference type="Ensembl" id="ENSBIXT00005040432.1">
    <property type="protein sequence ID" value="ENSBIXP00005043739.1"/>
    <property type="gene ID" value="ENSBIXG00005027464.1"/>
</dbReference>
<evidence type="ECO:0000259" key="3">
    <source>
        <dbReference type="PROSITE" id="PS50878"/>
    </source>
</evidence>
<dbReference type="EC" id="2.7.7.49" evidence="1"/>
<reference evidence="4" key="2">
    <citation type="submission" date="2025-08" db="UniProtKB">
        <authorList>
            <consortium name="Ensembl"/>
        </authorList>
    </citation>
    <scope>IDENTIFICATION</scope>
</reference>
<evidence type="ECO:0000256" key="2">
    <source>
        <dbReference type="SAM" id="SignalP"/>
    </source>
</evidence>
<dbReference type="GO" id="GO:0003964">
    <property type="term" value="F:RNA-directed DNA polymerase activity"/>
    <property type="evidence" value="ECO:0007669"/>
    <property type="project" value="UniProtKB-EC"/>
</dbReference>
<sequence length="460" mass="52706">MPSSHLILCCPLLLLPPIPPSIRVFSNESTLHMRWPKDWSFSFSIIPSKEIPGLISFRMDWLDLLAVQGTLKSLLQHHSSKTSILRHSAFFTVQLSHPNMTTGKTIALTRRTFVGKVMSLLLNMLSRLVITFLPRSKRLLISWLQSPSAVILEPRKSLTCIQISQEADQAVWYSHLFQNFPVYCDPHSQGLMGSIKDRNGRDLTEAEDIKKRWQEYTEKLYKKDLHDPDNHNGVITDLEPDILECEVKWALESITTNKARGGDGIPVELFQILKDDAVKVLYSVCQQIWKTQQWPQDWKRSSFIPIPKKGNAKECSNYRTIALISHASKVMLKILQARLQQYVNCELSDVQAGFRKGKGTRDQIANIRWIMEKAREFQKNICFCFIDYAKGFDCVDHNKLWKIMKDMGIPDHLTCLFGNLYAGQEATVRTGHGTTDWFQIGKGVRQGCILSPCLFNFYAS</sequence>
<proteinExistence type="predicted"/>
<reference evidence="4 5" key="1">
    <citation type="submission" date="2018-11" db="EMBL/GenBank/DDBJ databases">
        <title>Haplotype-resolved cattle genomes.</title>
        <authorList>
            <person name="Low W.Y."/>
            <person name="Tearle R."/>
            <person name="Bickhart D.M."/>
            <person name="Rosen B.D."/>
            <person name="Koren S."/>
            <person name="Rhie A."/>
            <person name="Hiendleder S."/>
            <person name="Phillippy A.M."/>
            <person name="Smith T.P.L."/>
            <person name="Williams J.L."/>
        </authorList>
    </citation>
    <scope>NUCLEOTIDE SEQUENCE [LARGE SCALE GENOMIC DNA]</scope>
</reference>
<dbReference type="AlphaFoldDB" id="A0A4W2IHN2"/>
<dbReference type="SUPFAM" id="SSF56672">
    <property type="entry name" value="DNA/RNA polymerases"/>
    <property type="match status" value="1"/>
</dbReference>
<evidence type="ECO:0000313" key="4">
    <source>
        <dbReference type="Ensembl" id="ENSBIXP00005043739.1"/>
    </source>
</evidence>
<dbReference type="Pfam" id="PF00078">
    <property type="entry name" value="RVT_1"/>
    <property type="match status" value="1"/>
</dbReference>
<accession>A0A4W2IHN2</accession>
<protein>
    <recommendedName>
        <fullName evidence="1">RNA-directed DNA polymerase</fullName>
        <ecNumber evidence="1">2.7.7.49</ecNumber>
    </recommendedName>
</protein>
<dbReference type="InterPro" id="IPR000477">
    <property type="entry name" value="RT_dom"/>
</dbReference>
<dbReference type="PANTHER" id="PTHR47027:SF8">
    <property type="entry name" value="RIBONUCLEASE H"/>
    <property type="match status" value="1"/>
</dbReference>
<dbReference type="PANTHER" id="PTHR47027">
    <property type="entry name" value="REVERSE TRANSCRIPTASE DOMAIN-CONTAINING PROTEIN"/>
    <property type="match status" value="1"/>
</dbReference>
<feature type="domain" description="Reverse transcriptase" evidence="3">
    <location>
        <begin position="287"/>
        <end position="460"/>
    </location>
</feature>
<feature type="signal peptide" evidence="2">
    <location>
        <begin position="1"/>
        <end position="20"/>
    </location>
</feature>
<dbReference type="PROSITE" id="PS50878">
    <property type="entry name" value="RT_POL"/>
    <property type="match status" value="1"/>
</dbReference>
<dbReference type="CDD" id="cd01650">
    <property type="entry name" value="RT_nLTR_like"/>
    <property type="match status" value="1"/>
</dbReference>
<evidence type="ECO:0000313" key="5">
    <source>
        <dbReference type="Proteomes" id="UP000429181"/>
    </source>
</evidence>
<dbReference type="Proteomes" id="UP000429181">
    <property type="component" value="Chromosome 16"/>
</dbReference>
<name>A0A4W2IHN2_BOBOX</name>
<dbReference type="GeneTree" id="ENSGT01140000282489"/>
<keyword evidence="2" id="KW-0732">Signal</keyword>
<evidence type="ECO:0000256" key="1">
    <source>
        <dbReference type="ARBA" id="ARBA00012493"/>
    </source>
</evidence>
<organism evidence="4 5">
    <name type="scientific">Bos indicus x Bos taurus</name>
    <name type="common">Hybrid cattle</name>
    <dbReference type="NCBI Taxonomy" id="30522"/>
    <lineage>
        <taxon>Eukaryota</taxon>
        <taxon>Metazoa</taxon>
        <taxon>Chordata</taxon>
        <taxon>Craniata</taxon>
        <taxon>Vertebrata</taxon>
        <taxon>Euteleostomi</taxon>
        <taxon>Mammalia</taxon>
        <taxon>Eutheria</taxon>
        <taxon>Laurasiatheria</taxon>
        <taxon>Artiodactyla</taxon>
        <taxon>Ruminantia</taxon>
        <taxon>Pecora</taxon>
        <taxon>Bovidae</taxon>
        <taxon>Bovinae</taxon>
        <taxon>Bos</taxon>
    </lineage>
</organism>
<dbReference type="InterPro" id="IPR043502">
    <property type="entry name" value="DNA/RNA_pol_sf"/>
</dbReference>